<feature type="transmembrane region" description="Helical" evidence="8">
    <location>
        <begin position="442"/>
        <end position="466"/>
    </location>
</feature>
<gene>
    <name evidence="12" type="ORF">QBC42DRAFT_14618</name>
</gene>
<dbReference type="InterPro" id="IPR045122">
    <property type="entry name" value="Csc1-like"/>
</dbReference>
<feature type="compositionally biased region" description="Low complexity" evidence="7">
    <location>
        <begin position="939"/>
        <end position="951"/>
    </location>
</feature>
<evidence type="ECO:0000313" key="12">
    <source>
        <dbReference type="EMBL" id="KAK4459036.1"/>
    </source>
</evidence>
<reference evidence="12" key="2">
    <citation type="submission" date="2023-06" db="EMBL/GenBank/DDBJ databases">
        <authorList>
            <consortium name="Lawrence Berkeley National Laboratory"/>
            <person name="Mondo S.J."/>
            <person name="Hensen N."/>
            <person name="Bonometti L."/>
            <person name="Westerberg I."/>
            <person name="Brannstrom I.O."/>
            <person name="Guillou S."/>
            <person name="Cros-Aarteil S."/>
            <person name="Calhoun S."/>
            <person name="Haridas S."/>
            <person name="Kuo A."/>
            <person name="Pangilinan J."/>
            <person name="Riley R."/>
            <person name="Labutti K."/>
            <person name="Andreopoulos B."/>
            <person name="Lipzen A."/>
            <person name="Chen C."/>
            <person name="Yanf M."/>
            <person name="Daum C."/>
            <person name="Ng V."/>
            <person name="Clum A."/>
            <person name="Steindorff A."/>
            <person name="Ohm R."/>
            <person name="Martin F."/>
            <person name="Silar P."/>
            <person name="Natvig D."/>
            <person name="Lalanne C."/>
            <person name="Gautier V."/>
            <person name="Ament-Velasquez S.L."/>
            <person name="Kruys A."/>
            <person name="Hutchinson M.I."/>
            <person name="Powell A.J."/>
            <person name="Barry K."/>
            <person name="Miller A.N."/>
            <person name="Grigoriev I.V."/>
            <person name="Debuchy R."/>
            <person name="Gladieux P."/>
            <person name="Thoren M.H."/>
            <person name="Johannesson H."/>
        </authorList>
    </citation>
    <scope>NUCLEOTIDE SEQUENCE</scope>
    <source>
        <strain evidence="12">PSN324</strain>
    </source>
</reference>
<keyword evidence="4 8" id="KW-0812">Transmembrane</keyword>
<keyword evidence="6 8" id="KW-0472">Membrane</keyword>
<feature type="domain" description="CSC1/OSCA1-like N-terminal transmembrane" evidence="10">
    <location>
        <begin position="36"/>
        <end position="188"/>
    </location>
</feature>
<protein>
    <submittedName>
        <fullName evidence="12">Protein OSCA1</fullName>
    </submittedName>
</protein>
<feature type="transmembrane region" description="Helical" evidence="8">
    <location>
        <begin position="531"/>
        <end position="553"/>
    </location>
</feature>
<evidence type="ECO:0000256" key="5">
    <source>
        <dbReference type="ARBA" id="ARBA00022989"/>
    </source>
</evidence>
<feature type="region of interest" description="Disordered" evidence="7">
    <location>
        <begin position="856"/>
        <end position="878"/>
    </location>
</feature>
<feature type="domain" description="CSC1/OSCA1-like 7TM region" evidence="9">
    <location>
        <begin position="394"/>
        <end position="676"/>
    </location>
</feature>
<feature type="transmembrane region" description="Helical" evidence="8">
    <location>
        <begin position="36"/>
        <end position="57"/>
    </location>
</feature>
<feature type="transmembrane region" description="Helical" evidence="8">
    <location>
        <begin position="121"/>
        <end position="138"/>
    </location>
</feature>
<dbReference type="EMBL" id="MU865048">
    <property type="protein sequence ID" value="KAK4459036.1"/>
    <property type="molecule type" value="Genomic_DNA"/>
</dbReference>
<dbReference type="GO" id="GO:0005886">
    <property type="term" value="C:plasma membrane"/>
    <property type="evidence" value="ECO:0007669"/>
    <property type="project" value="TreeGrafter"/>
</dbReference>
<feature type="transmembrane region" description="Helical" evidence="8">
    <location>
        <begin position="598"/>
        <end position="617"/>
    </location>
</feature>
<organism evidence="12 13">
    <name type="scientific">Cladorrhinum samala</name>
    <dbReference type="NCBI Taxonomy" id="585594"/>
    <lineage>
        <taxon>Eukaryota</taxon>
        <taxon>Fungi</taxon>
        <taxon>Dikarya</taxon>
        <taxon>Ascomycota</taxon>
        <taxon>Pezizomycotina</taxon>
        <taxon>Sordariomycetes</taxon>
        <taxon>Sordariomycetidae</taxon>
        <taxon>Sordariales</taxon>
        <taxon>Podosporaceae</taxon>
        <taxon>Cladorrhinum</taxon>
    </lineage>
</organism>
<dbReference type="GO" id="GO:0005227">
    <property type="term" value="F:calcium-activated cation channel activity"/>
    <property type="evidence" value="ECO:0007669"/>
    <property type="project" value="InterPro"/>
</dbReference>
<evidence type="ECO:0000259" key="11">
    <source>
        <dbReference type="Pfam" id="PF14703"/>
    </source>
</evidence>
<feature type="transmembrane region" description="Helical" evidence="8">
    <location>
        <begin position="691"/>
        <end position="709"/>
    </location>
</feature>
<dbReference type="AlphaFoldDB" id="A0AAV9HJ06"/>
<keyword evidence="13" id="KW-1185">Reference proteome</keyword>
<dbReference type="InterPro" id="IPR003864">
    <property type="entry name" value="CSC1/OSCA1-like_7TM"/>
</dbReference>
<evidence type="ECO:0000259" key="10">
    <source>
        <dbReference type="Pfam" id="PF13967"/>
    </source>
</evidence>
<proteinExistence type="inferred from homology"/>
<evidence type="ECO:0000256" key="7">
    <source>
        <dbReference type="SAM" id="MobiDB-lite"/>
    </source>
</evidence>
<dbReference type="Pfam" id="PF14703">
    <property type="entry name" value="PHM7_cyt"/>
    <property type="match status" value="1"/>
</dbReference>
<feature type="region of interest" description="Disordered" evidence="7">
    <location>
        <begin position="939"/>
        <end position="1039"/>
    </location>
</feature>
<evidence type="ECO:0000256" key="8">
    <source>
        <dbReference type="SAM" id="Phobius"/>
    </source>
</evidence>
<keyword evidence="3" id="KW-0813">Transport</keyword>
<keyword evidence="5 8" id="KW-1133">Transmembrane helix</keyword>
<comment type="caution">
    <text evidence="12">The sequence shown here is derived from an EMBL/GenBank/DDBJ whole genome shotgun (WGS) entry which is preliminary data.</text>
</comment>
<name>A0AAV9HJ06_9PEZI</name>
<feature type="domain" description="CSC1/OSCA1-like cytosolic" evidence="11">
    <location>
        <begin position="214"/>
        <end position="382"/>
    </location>
</feature>
<evidence type="ECO:0000256" key="1">
    <source>
        <dbReference type="ARBA" id="ARBA00004141"/>
    </source>
</evidence>
<evidence type="ECO:0000313" key="13">
    <source>
        <dbReference type="Proteomes" id="UP001321749"/>
    </source>
</evidence>
<feature type="compositionally biased region" description="Low complexity" evidence="7">
    <location>
        <begin position="1023"/>
        <end position="1033"/>
    </location>
</feature>
<feature type="transmembrane region" description="Helical" evidence="8">
    <location>
        <begin position="170"/>
        <end position="191"/>
    </location>
</feature>
<feature type="compositionally biased region" description="Gly residues" evidence="7">
    <location>
        <begin position="1013"/>
        <end position="1022"/>
    </location>
</feature>
<evidence type="ECO:0000256" key="2">
    <source>
        <dbReference type="ARBA" id="ARBA00007779"/>
    </source>
</evidence>
<comment type="subcellular location">
    <subcellularLocation>
        <location evidence="1">Membrane</location>
        <topology evidence="1">Multi-pass membrane protein</topology>
    </subcellularLocation>
</comment>
<dbReference type="Proteomes" id="UP001321749">
    <property type="component" value="Unassembled WGS sequence"/>
</dbReference>
<feature type="transmembrane region" description="Helical" evidence="8">
    <location>
        <begin position="399"/>
        <end position="422"/>
    </location>
</feature>
<evidence type="ECO:0000256" key="3">
    <source>
        <dbReference type="ARBA" id="ARBA00022448"/>
    </source>
</evidence>
<sequence length="1039" mass="115736">MEAVRHLLFPRDDNAAKELLKLLENPFGSQLQQNSVFAAFASSLGITVAIAVCFSFLRPYNSVVYAPKLKHADEKHAPPRLGKGVLAWVAPLWSTTESEMVDLIGMDATIFLRFTRMCRNIFVVLTVLCCSILIPINWKYTADYVEKNQKDQDAWLYRITPLNVWGEAQWANVVVAWVSTTVVCIFLWLNYRKVWQLRRKYFESEEYQCSLHGRTLMVTDIPKKFSSDEGIARIIDGVVPKSSFSRTAIARDVKILPTLIDQHNKTVRKLEEVLAKYLKDPQNLPAARPMCLPSKKDPSWSSYPKGKKLDAIDYLTQRIKSLELEIKEVRQRIDKRGSMPYGFASYSDISETHAIAYICRRKRPHGAVITLAPRPNDIIWENMPLSSGVRRTKRLWNSLWIAVLTLLWIAPNALIAIFLVNLSNLGNVWKAFKVNLDENPGFWSLVQGIASPALISLVYLLLPIIFRRMSVNAGDQTKTGRERHVVAKLYAFFVFNNLVVTSVFGAIWGFVTSVINTTNKTGDAWKAIIDVDFGATVFTALCRVSPFWVTWLLQRQLGAAVDLAQLWSLLYSFLIRKFSSPTPRELIELTAPPPFDYASYYNYFLFYTTVALCYAPIQPLVLPAAALYFCIDVGLKKYLLLYVFITKTESGGMFWRTLFNRFIFATIFANLVVFLTVWVRGRGTHIQVYSVAPLPVLLIIFKIVCRVVFDNNIEYQTTRFKRQQHQAEAGMNVKEQSQRNDRLAARFGHPALYKPLITPMVHAKAQNVLASVYQGRLSDGRGAGFGDEMSVSGYSDMYAMDSMAAGKAGKLSSTVPGFEVVPESRLDFEFYKNRGEFGEDHGGGNLFGAADIDRPDTPSTVAGRPDSRPGTPVGGMGFGNGRRVNPPYAEPAGGPTYPSQSLYTPPTDVPSRSRTPIYTLNNDSGTNLMAGAALMPVSTPDYSSSPYSTGPGERGYDGGASGPTIPLGILSGGPHGYGNVPQNDNDYVQHPPNHDPTQYDYFRGPPKRRDQGDGSGGGGGSTLRGHSSTRSGSNVWGGN</sequence>
<evidence type="ECO:0000259" key="9">
    <source>
        <dbReference type="Pfam" id="PF02714"/>
    </source>
</evidence>
<dbReference type="PANTHER" id="PTHR13018">
    <property type="entry name" value="PROBABLE MEMBRANE PROTEIN DUF221-RELATED"/>
    <property type="match status" value="1"/>
</dbReference>
<feature type="transmembrane region" description="Helical" evidence="8">
    <location>
        <begin position="487"/>
        <end position="511"/>
    </location>
</feature>
<dbReference type="InterPro" id="IPR027815">
    <property type="entry name" value="CSC1/OSCA1-like_cyt"/>
</dbReference>
<dbReference type="Pfam" id="PF02714">
    <property type="entry name" value="RSN1_7TM"/>
    <property type="match status" value="1"/>
</dbReference>
<dbReference type="PANTHER" id="PTHR13018:SF149">
    <property type="entry name" value="DOMAIN PROTEIN, PUTATIVE (AFU_ORTHOLOGUE AFUA_3G11660)-RELATED"/>
    <property type="match status" value="1"/>
</dbReference>
<evidence type="ECO:0000256" key="4">
    <source>
        <dbReference type="ARBA" id="ARBA00022692"/>
    </source>
</evidence>
<comment type="similarity">
    <text evidence="2">Belongs to the CSC1 (TC 1.A.17) family.</text>
</comment>
<dbReference type="InterPro" id="IPR032880">
    <property type="entry name" value="CSC1/OSCA1-like_N"/>
</dbReference>
<dbReference type="Pfam" id="PF13967">
    <property type="entry name" value="RSN1_TM"/>
    <property type="match status" value="1"/>
</dbReference>
<feature type="transmembrane region" description="Helical" evidence="8">
    <location>
        <begin position="658"/>
        <end position="679"/>
    </location>
</feature>
<accession>A0AAV9HJ06</accession>
<evidence type="ECO:0000256" key="6">
    <source>
        <dbReference type="ARBA" id="ARBA00023136"/>
    </source>
</evidence>
<reference evidence="12" key="1">
    <citation type="journal article" date="2023" name="Mol. Phylogenet. Evol.">
        <title>Genome-scale phylogeny and comparative genomics of the fungal order Sordariales.</title>
        <authorList>
            <person name="Hensen N."/>
            <person name="Bonometti L."/>
            <person name="Westerberg I."/>
            <person name="Brannstrom I.O."/>
            <person name="Guillou S."/>
            <person name="Cros-Aarteil S."/>
            <person name="Calhoun S."/>
            <person name="Haridas S."/>
            <person name="Kuo A."/>
            <person name="Mondo S."/>
            <person name="Pangilinan J."/>
            <person name="Riley R."/>
            <person name="LaButti K."/>
            <person name="Andreopoulos B."/>
            <person name="Lipzen A."/>
            <person name="Chen C."/>
            <person name="Yan M."/>
            <person name="Daum C."/>
            <person name="Ng V."/>
            <person name="Clum A."/>
            <person name="Steindorff A."/>
            <person name="Ohm R.A."/>
            <person name="Martin F."/>
            <person name="Silar P."/>
            <person name="Natvig D.O."/>
            <person name="Lalanne C."/>
            <person name="Gautier V."/>
            <person name="Ament-Velasquez S.L."/>
            <person name="Kruys A."/>
            <person name="Hutchinson M.I."/>
            <person name="Powell A.J."/>
            <person name="Barry K."/>
            <person name="Miller A.N."/>
            <person name="Grigoriev I.V."/>
            <person name="Debuchy R."/>
            <person name="Gladieux P."/>
            <person name="Hiltunen Thoren M."/>
            <person name="Johannesson H."/>
        </authorList>
    </citation>
    <scope>NUCLEOTIDE SEQUENCE</scope>
    <source>
        <strain evidence="12">PSN324</strain>
    </source>
</reference>